<dbReference type="InterPro" id="IPR009279">
    <property type="entry name" value="Portal_Mu"/>
</dbReference>
<dbReference type="Pfam" id="PF06074">
    <property type="entry name" value="Portal_Mu"/>
    <property type="match status" value="1"/>
</dbReference>
<organism evidence="2 3">
    <name type="scientific">Dethiosulfovibrio salsuginis</name>
    <dbReference type="NCBI Taxonomy" id="561720"/>
    <lineage>
        <taxon>Bacteria</taxon>
        <taxon>Thermotogati</taxon>
        <taxon>Synergistota</taxon>
        <taxon>Synergistia</taxon>
        <taxon>Synergistales</taxon>
        <taxon>Dethiosulfovibrionaceae</taxon>
        <taxon>Dethiosulfovibrio</taxon>
    </lineage>
</organism>
<accession>A0A1X7LDS6</accession>
<proteinExistence type="predicted"/>
<dbReference type="AlphaFoldDB" id="A0A1X7LDS6"/>
<protein>
    <recommendedName>
        <fullName evidence="4">DUF935 family protein</fullName>
    </recommendedName>
</protein>
<evidence type="ECO:0008006" key="4">
    <source>
        <dbReference type="Google" id="ProtNLM"/>
    </source>
</evidence>
<dbReference type="OrthoDB" id="9802690at2"/>
<feature type="region of interest" description="Disordered" evidence="1">
    <location>
        <begin position="378"/>
        <end position="411"/>
    </location>
</feature>
<evidence type="ECO:0000313" key="3">
    <source>
        <dbReference type="Proteomes" id="UP000193355"/>
    </source>
</evidence>
<dbReference type="Proteomes" id="UP000193355">
    <property type="component" value="Unassembled WGS sequence"/>
</dbReference>
<evidence type="ECO:0000256" key="1">
    <source>
        <dbReference type="SAM" id="MobiDB-lite"/>
    </source>
</evidence>
<evidence type="ECO:0000313" key="2">
    <source>
        <dbReference type="EMBL" id="SMG51707.1"/>
    </source>
</evidence>
<keyword evidence="3" id="KW-1185">Reference proteome</keyword>
<dbReference type="EMBL" id="FXBB01000057">
    <property type="protein sequence ID" value="SMG51707.1"/>
    <property type="molecule type" value="Genomic_DNA"/>
</dbReference>
<dbReference type="RefSeq" id="WP_085545714.1">
    <property type="nucleotide sequence ID" value="NZ_FXBB01000057.1"/>
</dbReference>
<sequence>MAEVKEKSKVFGFGYSDLAMQLMSSMDQPVANPDVQASRYKEMLNDETIGTGMEYLCYSIVGKIRGYTHPDEKIKDLVDSCQMALRGTLEEARRSLLENGLGYGFGVSEFSLFEMDGAWVLSSLQTYDPMSIKFIFGRGEDNAVEISKVRQSAGGKDMDIPVEKCMVYRHGTGSNPYGRSRLRRCWRWYAFKKAVPKFWAVALERFGMPALVGKSDDTEQMDKVLSGAYAKAHFAIGVDDDISTINGASNTGVAMGTGYEQAIAFCNKMLYRAMFLPSLLEGGEGGGSYSLGEIHWRMFNDACLWLARELAEAEIEQLWRPIIEWNFGPQESYGELDVSDSGTPGEKKIMSEVFLNGVNAGYLFPDEGDAEWMRERLGFPEEPEGGEAISWRSRLLRNNSPAGNEESKTTP</sequence>
<name>A0A1X7LDS6_9BACT</name>
<dbReference type="STRING" id="561720.SAMN06275492_1575"/>
<gene>
    <name evidence="2" type="ORF">SAMN06275492_1575</name>
</gene>
<reference evidence="3" key="1">
    <citation type="submission" date="2017-04" db="EMBL/GenBank/DDBJ databases">
        <authorList>
            <person name="Varghese N."/>
            <person name="Submissions S."/>
        </authorList>
    </citation>
    <scope>NUCLEOTIDE SEQUENCE [LARGE SCALE GENOMIC DNA]</scope>
    <source>
        <strain evidence="3">USBA 82</strain>
    </source>
</reference>